<dbReference type="Pfam" id="PF09720">
    <property type="entry name" value="Unstab_antitox"/>
    <property type="match status" value="1"/>
</dbReference>
<reference evidence="1 2" key="1">
    <citation type="submission" date="2021-08" db="EMBL/GenBank/DDBJ databases">
        <authorList>
            <person name="Zhang D."/>
            <person name="Zhang A."/>
            <person name="Wang L."/>
        </authorList>
    </citation>
    <scope>NUCLEOTIDE SEQUENCE [LARGE SCALE GENOMIC DNA]</scope>
    <source>
        <strain evidence="1 2">WL0086</strain>
    </source>
</reference>
<evidence type="ECO:0000313" key="1">
    <source>
        <dbReference type="EMBL" id="WRQ88295.1"/>
    </source>
</evidence>
<gene>
    <name evidence="1" type="ORF">K1X11_002685</name>
</gene>
<evidence type="ECO:0000313" key="2">
    <source>
        <dbReference type="Proteomes" id="UP000738431"/>
    </source>
</evidence>
<keyword evidence="2" id="KW-1185">Reference proteome</keyword>
<organism evidence="1 2">
    <name type="scientific">Actomonas aquatica</name>
    <dbReference type="NCBI Taxonomy" id="2866162"/>
    <lineage>
        <taxon>Bacteria</taxon>
        <taxon>Pseudomonadati</taxon>
        <taxon>Verrucomicrobiota</taxon>
        <taxon>Opitutia</taxon>
        <taxon>Opitutales</taxon>
        <taxon>Opitutaceae</taxon>
        <taxon>Actomonas</taxon>
    </lineage>
</organism>
<dbReference type="Proteomes" id="UP000738431">
    <property type="component" value="Chromosome"/>
</dbReference>
<name>A0ABZ1CA95_9BACT</name>
<proteinExistence type="predicted"/>
<protein>
    <submittedName>
        <fullName evidence="1">Addiction module protein</fullName>
    </submittedName>
</protein>
<dbReference type="EMBL" id="CP139781">
    <property type="protein sequence ID" value="WRQ88295.1"/>
    <property type="molecule type" value="Genomic_DNA"/>
</dbReference>
<accession>A0ABZ1CA95</accession>
<dbReference type="InterPro" id="IPR013406">
    <property type="entry name" value="CHP02574_addiction_mod"/>
</dbReference>
<sequence>MSSRLRKASEAAFSLSRKERAALAHALIQSLDAASDERVEAAWDAEINLRLDAVDAGQTTERDAFVALDEIEARLRETR</sequence>
<dbReference type="NCBIfam" id="TIGR02574">
    <property type="entry name" value="stabl_TIGR02574"/>
    <property type="match status" value="1"/>
</dbReference>
<reference evidence="1 2" key="2">
    <citation type="submission" date="2023-12" db="EMBL/GenBank/DDBJ databases">
        <title>Description of an unclassified Opitutus bacterium of Verrucomicrobiota.</title>
        <authorList>
            <person name="Zhang D.-F."/>
        </authorList>
    </citation>
    <scope>NUCLEOTIDE SEQUENCE [LARGE SCALE GENOMIC DNA]</scope>
    <source>
        <strain evidence="1 2">WL0086</strain>
    </source>
</reference>
<dbReference type="RefSeq" id="WP_221032416.1">
    <property type="nucleotide sequence ID" value="NZ_CP139781.1"/>
</dbReference>